<reference evidence="1" key="1">
    <citation type="submission" date="2022-12" db="EMBL/GenBank/DDBJ databases">
        <title>New Phytohabitans aurantiacus sp. RD004123 nov., an actinomycete isolated from soil.</title>
        <authorList>
            <person name="Triningsih D.W."/>
            <person name="Harunari E."/>
            <person name="Igarashi Y."/>
        </authorList>
    </citation>
    <scope>NUCLEOTIDE SEQUENCE</scope>
    <source>
        <strain evidence="1">RD004123</strain>
    </source>
</reference>
<proteinExistence type="predicted"/>
<comment type="caution">
    <text evidence="1">The sequence shown here is derived from an EMBL/GenBank/DDBJ whole genome shotgun (WGS) entry which is preliminary data.</text>
</comment>
<dbReference type="RefSeq" id="WP_281904308.1">
    <property type="nucleotide sequence ID" value="NZ_BSDI01000067.1"/>
</dbReference>
<dbReference type="Gene3D" id="3.90.1720.10">
    <property type="entry name" value="endopeptidase domain like (from Nostoc punctiforme)"/>
    <property type="match status" value="1"/>
</dbReference>
<dbReference type="SUPFAM" id="SSF54001">
    <property type="entry name" value="Cysteine proteinases"/>
    <property type="match status" value="1"/>
</dbReference>
<sequence length="439" mass="48279">MPSKIGGPIGRTEVLARAQHWVERRFTYGTQFSSGGSVTSKEHRPDSGGKQYRTDCSGLVAMSWHLPQSLTTADMLTWKGAFRLPSRDDLKPGDALLKQGHVELFVRWVNPKQHGKGAFVYSFNMFGETVRNPKAPTNRGNLGLNHSDEMSVYKPVRYKKIAEGAVRSVPHAEGAVLREQGGAICVVVGGVPFHLTPEEYKDLGSPEFTAVPTGTFRKMPGTPRNGTFIRDKDNGSIFIVAGGAKHHLTPGEWKAMGRPAAVNVPDRLAEALDSTPVDNTFLRDRKSGAIFHVLGDAKYHLSEDEWGDLGKPAATDVPASFIDSVRRPTPEGPLFLRDADRAARGAIHLVIGGARYHLSRAEYALLGKPAFIPVGKGAFEGLGDVPRETVYLRDLEDKAIFEVKDGRKHHMTPEEWDERGGDITFTNVPDKFLELIPNR</sequence>
<accession>A0ABQ5R7E4</accession>
<organism evidence="1 2">
    <name type="scientific">Phytohabitans aurantiacus</name>
    <dbReference type="NCBI Taxonomy" id="3016789"/>
    <lineage>
        <taxon>Bacteria</taxon>
        <taxon>Bacillati</taxon>
        <taxon>Actinomycetota</taxon>
        <taxon>Actinomycetes</taxon>
        <taxon>Micromonosporales</taxon>
        <taxon>Micromonosporaceae</taxon>
    </lineage>
</organism>
<protein>
    <submittedName>
        <fullName evidence="1">Uncharacterized protein</fullName>
    </submittedName>
</protein>
<dbReference type="Proteomes" id="UP001144280">
    <property type="component" value="Unassembled WGS sequence"/>
</dbReference>
<gene>
    <name evidence="1" type="ORF">Pa4123_79470</name>
</gene>
<dbReference type="EMBL" id="BSDI01000067">
    <property type="protein sequence ID" value="GLI02669.1"/>
    <property type="molecule type" value="Genomic_DNA"/>
</dbReference>
<keyword evidence="2" id="KW-1185">Reference proteome</keyword>
<evidence type="ECO:0000313" key="2">
    <source>
        <dbReference type="Proteomes" id="UP001144280"/>
    </source>
</evidence>
<dbReference type="InterPro" id="IPR038765">
    <property type="entry name" value="Papain-like_cys_pep_sf"/>
</dbReference>
<evidence type="ECO:0000313" key="1">
    <source>
        <dbReference type="EMBL" id="GLI02669.1"/>
    </source>
</evidence>
<name>A0ABQ5R7E4_9ACTN</name>